<reference evidence="1" key="1">
    <citation type="submission" date="2016-03" db="EMBL/GenBank/DDBJ databases">
        <title>Mechanisms controlling the formation of the plant cell surface in tip-growing cells are functionally conserved among land plants.</title>
        <authorList>
            <person name="Honkanen S."/>
            <person name="Jones V.A."/>
            <person name="Morieri G."/>
            <person name="Champion C."/>
            <person name="Hetherington A.J."/>
            <person name="Kelly S."/>
            <person name="Saint-Marcoux D."/>
            <person name="Proust H."/>
            <person name="Prescott H."/>
            <person name="Dolan L."/>
        </authorList>
    </citation>
    <scope>NUCLEOTIDE SEQUENCE [LARGE SCALE GENOMIC DNA]</scope>
    <source>
        <tissue evidence="1">Whole gametophyte</tissue>
    </source>
</reference>
<gene>
    <name evidence="1" type="ORF">AXG93_2550s1520</name>
</gene>
<name>A0A176VN20_MARPO</name>
<dbReference type="AlphaFoldDB" id="A0A176VN20"/>
<evidence type="ECO:0000313" key="2">
    <source>
        <dbReference type="Proteomes" id="UP000077202"/>
    </source>
</evidence>
<keyword evidence="2" id="KW-1185">Reference proteome</keyword>
<dbReference type="Proteomes" id="UP000077202">
    <property type="component" value="Unassembled WGS sequence"/>
</dbReference>
<sequence>MEEVLKTVNTDIIVAHTNYLYSVKELLSRVAHTSTSTGWERVQISEPLWAATAAAKQQRTMKYSLMNTALTSGFSHTRIKSICQKQLLINLEVIKELKEQVQELRYLNPIDIRNLIDYTTERKVVDGPTHGEIVQDLSTILVLEDEVEADDSQEYIPVKTTEAVQCASLLQQFWMKQDIVNHGMIAAIQIVKYKISIMRSSKLVHNPILEYLSKV</sequence>
<protein>
    <submittedName>
        <fullName evidence="1">Uncharacterized protein</fullName>
    </submittedName>
</protein>
<comment type="caution">
    <text evidence="1">The sequence shown here is derived from an EMBL/GenBank/DDBJ whole genome shotgun (WGS) entry which is preliminary data.</text>
</comment>
<evidence type="ECO:0000313" key="1">
    <source>
        <dbReference type="EMBL" id="OAE21813.1"/>
    </source>
</evidence>
<accession>A0A176VN20</accession>
<dbReference type="EMBL" id="LVLJ01003342">
    <property type="protein sequence ID" value="OAE21813.1"/>
    <property type="molecule type" value="Genomic_DNA"/>
</dbReference>
<organism evidence="1 2">
    <name type="scientific">Marchantia polymorpha subsp. ruderalis</name>
    <dbReference type="NCBI Taxonomy" id="1480154"/>
    <lineage>
        <taxon>Eukaryota</taxon>
        <taxon>Viridiplantae</taxon>
        <taxon>Streptophyta</taxon>
        <taxon>Embryophyta</taxon>
        <taxon>Marchantiophyta</taxon>
        <taxon>Marchantiopsida</taxon>
        <taxon>Marchantiidae</taxon>
        <taxon>Marchantiales</taxon>
        <taxon>Marchantiaceae</taxon>
        <taxon>Marchantia</taxon>
    </lineage>
</organism>
<proteinExistence type="predicted"/>